<organism evidence="1 2">
    <name type="scientific">Ruthenibacterium lactatiformans</name>
    <dbReference type="NCBI Taxonomy" id="1550024"/>
    <lineage>
        <taxon>Bacteria</taxon>
        <taxon>Bacillati</taxon>
        <taxon>Bacillota</taxon>
        <taxon>Clostridia</taxon>
        <taxon>Eubacteriales</taxon>
        <taxon>Oscillospiraceae</taxon>
        <taxon>Ruthenibacterium</taxon>
    </lineage>
</organism>
<dbReference type="Proteomes" id="UP000032483">
    <property type="component" value="Unassembled WGS sequence"/>
</dbReference>
<proteinExistence type="predicted"/>
<name>A0A0D8J0E9_9FIRM</name>
<sequence length="92" mass="10419">MIYPFMTLSDNTEITFGKPIENDTGEHVDVFIETPVSTGFKNAYCRLPEYAWRNVDGYSDAEIQYFQELLESTAHLIIRFSKQGGMGCAANI</sequence>
<comment type="caution">
    <text evidence="1">The sequence shown here is derived from an EMBL/GenBank/DDBJ whole genome shotgun (WGS) entry which is preliminary data.</text>
</comment>
<evidence type="ECO:0000313" key="1">
    <source>
        <dbReference type="EMBL" id="KJF40214.1"/>
    </source>
</evidence>
<dbReference type="EMBL" id="JXXK01000008">
    <property type="protein sequence ID" value="KJF40214.1"/>
    <property type="molecule type" value="Genomic_DNA"/>
</dbReference>
<reference evidence="1" key="1">
    <citation type="submission" date="2015-02" db="EMBL/GenBank/DDBJ databases">
        <title>A novel member of the family Ruminococcaceae isolated from human feces.</title>
        <authorList>
            <person name="Shkoporov A.N."/>
            <person name="Chaplin A.V."/>
            <person name="Motuzova O.V."/>
            <person name="Kafarskaia L.I."/>
            <person name="Khokhlova E.V."/>
            <person name="Efimov B.A."/>
        </authorList>
    </citation>
    <scope>NUCLEOTIDE SEQUENCE [LARGE SCALE GENOMIC DNA]</scope>
    <source>
        <strain evidence="1">585-1</strain>
    </source>
</reference>
<dbReference type="GeneID" id="42856435"/>
<dbReference type="RefSeq" id="WP_009323283.1">
    <property type="nucleotide sequence ID" value="NZ_CAUEXJ010000034.1"/>
</dbReference>
<keyword evidence="2" id="KW-1185">Reference proteome</keyword>
<gene>
    <name evidence="1" type="ORF">TQ39_07385</name>
</gene>
<dbReference type="AlphaFoldDB" id="A0A0D8J0E9"/>
<protein>
    <submittedName>
        <fullName evidence="1">Uncharacterized protein</fullName>
    </submittedName>
</protein>
<accession>A0A0D8J0E9</accession>
<evidence type="ECO:0000313" key="2">
    <source>
        <dbReference type="Proteomes" id="UP000032483"/>
    </source>
</evidence>